<name>A0A9P6G9Q3_9PLEO</name>
<reference evidence="1" key="1">
    <citation type="journal article" date="2020" name="Mol. Plant Microbe Interact.">
        <title>Genome Sequence of the Biocontrol Agent Coniothyrium minitans strain Conio (IMI 134523).</title>
        <authorList>
            <person name="Patel D."/>
            <person name="Shittu T.A."/>
            <person name="Baroncelli R."/>
            <person name="Muthumeenakshi S."/>
            <person name="Osborne T.H."/>
            <person name="Janganan T.K."/>
            <person name="Sreenivasaprasad S."/>
        </authorList>
    </citation>
    <scope>NUCLEOTIDE SEQUENCE</scope>
    <source>
        <strain evidence="1">Conio</strain>
    </source>
</reference>
<keyword evidence="2" id="KW-1185">Reference proteome</keyword>
<dbReference type="Proteomes" id="UP000756921">
    <property type="component" value="Unassembled WGS sequence"/>
</dbReference>
<accession>A0A9P6G9Q3</accession>
<organism evidence="1 2">
    <name type="scientific">Paraphaeosphaeria minitans</name>
    <dbReference type="NCBI Taxonomy" id="565426"/>
    <lineage>
        <taxon>Eukaryota</taxon>
        <taxon>Fungi</taxon>
        <taxon>Dikarya</taxon>
        <taxon>Ascomycota</taxon>
        <taxon>Pezizomycotina</taxon>
        <taxon>Dothideomycetes</taxon>
        <taxon>Pleosporomycetidae</taxon>
        <taxon>Pleosporales</taxon>
        <taxon>Massarineae</taxon>
        <taxon>Didymosphaeriaceae</taxon>
        <taxon>Paraphaeosphaeria</taxon>
    </lineage>
</organism>
<dbReference type="EMBL" id="WJXW01000012">
    <property type="protein sequence ID" value="KAF9731751.1"/>
    <property type="molecule type" value="Genomic_DNA"/>
</dbReference>
<dbReference type="AlphaFoldDB" id="A0A9P6G9Q3"/>
<evidence type="ECO:0000313" key="2">
    <source>
        <dbReference type="Proteomes" id="UP000756921"/>
    </source>
</evidence>
<comment type="caution">
    <text evidence="1">The sequence shown here is derived from an EMBL/GenBank/DDBJ whole genome shotgun (WGS) entry which is preliminary data.</text>
</comment>
<protein>
    <submittedName>
        <fullName evidence="1">Uncharacterized protein</fullName>
    </submittedName>
</protein>
<evidence type="ECO:0000313" key="1">
    <source>
        <dbReference type="EMBL" id="KAF9731751.1"/>
    </source>
</evidence>
<sequence>MYIRSGEFDNKISRAADRLRYQLKLAHLQPIARIIKIKYKLANIDVGSTADVARTTYIQTTNTPPAPRAVVQTPGSEILLVLTLSGPPVQRAHIRCCFTSVLGVAAHRNAYTTDFE</sequence>
<gene>
    <name evidence="1" type="ORF">PMIN01_10768</name>
</gene>
<proteinExistence type="predicted"/>